<dbReference type="Proteomes" id="UP000228755">
    <property type="component" value="Unassembled WGS sequence"/>
</dbReference>
<accession>A0A2M9HPH6</accession>
<proteinExistence type="predicted"/>
<sequence>MGRTAGRFPVGFRLLVWKISWAFGLSVVGWPWSGADALLGSRIATPRLVVSVRFDAPWVRPVGLVPAWSFPVGAWWLENWIVDASNWRSHCGFFLLLSISIRTRRSLWFLCSFDRLV</sequence>
<reference evidence="1 2" key="1">
    <citation type="submission" date="2017-11" db="EMBL/GenBank/DDBJ databases">
        <title>Draft genome sequences of strains TRE 1, TRE D, TRE H and TRI 7, isolated from tamarins, belonging to four potential novel Bifidobacterium species.</title>
        <authorList>
            <person name="Mattarelli P."/>
            <person name="Modesto M."/>
            <person name="Bonetti A."/>
            <person name="Puglisi E."/>
            <person name="Morelli L."/>
        </authorList>
    </citation>
    <scope>NUCLEOTIDE SEQUENCE [LARGE SCALE GENOMIC DNA]</scope>
    <source>
        <strain evidence="2">TRED</strain>
    </source>
</reference>
<name>A0A2M9HPH6_9BIFI</name>
<keyword evidence="2" id="KW-1185">Reference proteome</keyword>
<gene>
    <name evidence="1" type="ORF">CUU80_07050</name>
</gene>
<dbReference type="EMBL" id="PGLQ01000004">
    <property type="protein sequence ID" value="PJM78728.1"/>
    <property type="molecule type" value="Genomic_DNA"/>
</dbReference>
<protein>
    <submittedName>
        <fullName evidence="1">Uncharacterized protein</fullName>
    </submittedName>
</protein>
<dbReference type="AlphaFoldDB" id="A0A2M9HPH6"/>
<comment type="caution">
    <text evidence="1">The sequence shown here is derived from an EMBL/GenBank/DDBJ whole genome shotgun (WGS) entry which is preliminary data.</text>
</comment>
<evidence type="ECO:0000313" key="1">
    <source>
        <dbReference type="EMBL" id="PJM78728.1"/>
    </source>
</evidence>
<evidence type="ECO:0000313" key="2">
    <source>
        <dbReference type="Proteomes" id="UP000228755"/>
    </source>
</evidence>
<organism evidence="1 2">
    <name type="scientific">Bifidobacterium scaligerum</name>
    <dbReference type="NCBI Taxonomy" id="2052656"/>
    <lineage>
        <taxon>Bacteria</taxon>
        <taxon>Bacillati</taxon>
        <taxon>Actinomycetota</taxon>
        <taxon>Actinomycetes</taxon>
        <taxon>Bifidobacteriales</taxon>
        <taxon>Bifidobacteriaceae</taxon>
        <taxon>Bifidobacterium</taxon>
    </lineage>
</organism>